<dbReference type="Proteomes" id="UP000001542">
    <property type="component" value="Unassembled WGS sequence"/>
</dbReference>
<dbReference type="RefSeq" id="XP_001579455.1">
    <property type="nucleotide sequence ID" value="XM_001579405.1"/>
</dbReference>
<dbReference type="VEuPathDB" id="TrichDB:TVAGG3_0984160"/>
<dbReference type="AlphaFoldDB" id="A2DM49"/>
<dbReference type="VEuPathDB" id="TrichDB:TVAG_083220"/>
<dbReference type="KEGG" id="tva:5463979"/>
<organism evidence="1 2">
    <name type="scientific">Trichomonas vaginalis (strain ATCC PRA-98 / G3)</name>
    <dbReference type="NCBI Taxonomy" id="412133"/>
    <lineage>
        <taxon>Eukaryota</taxon>
        <taxon>Metamonada</taxon>
        <taxon>Parabasalia</taxon>
        <taxon>Trichomonadida</taxon>
        <taxon>Trichomonadidae</taxon>
        <taxon>Trichomonas</taxon>
    </lineage>
</organism>
<gene>
    <name evidence="1" type="ORF">TVAG_083220</name>
</gene>
<dbReference type="InParanoid" id="A2DM49"/>
<keyword evidence="2" id="KW-1185">Reference proteome</keyword>
<name>A2DM49_TRIV3</name>
<dbReference type="EMBL" id="DS113218">
    <property type="protein sequence ID" value="EAY18469.1"/>
    <property type="molecule type" value="Genomic_DNA"/>
</dbReference>
<evidence type="ECO:0000313" key="1">
    <source>
        <dbReference type="EMBL" id="EAY18469.1"/>
    </source>
</evidence>
<proteinExistence type="predicted"/>
<reference evidence="1" key="2">
    <citation type="journal article" date="2007" name="Science">
        <title>Draft genome sequence of the sexually transmitted pathogen Trichomonas vaginalis.</title>
        <authorList>
            <person name="Carlton J.M."/>
            <person name="Hirt R.P."/>
            <person name="Silva J.C."/>
            <person name="Delcher A.L."/>
            <person name="Schatz M."/>
            <person name="Zhao Q."/>
            <person name="Wortman J.R."/>
            <person name="Bidwell S.L."/>
            <person name="Alsmark U.C.M."/>
            <person name="Besteiro S."/>
            <person name="Sicheritz-Ponten T."/>
            <person name="Noel C.J."/>
            <person name="Dacks J.B."/>
            <person name="Foster P.G."/>
            <person name="Simillion C."/>
            <person name="Van de Peer Y."/>
            <person name="Miranda-Saavedra D."/>
            <person name="Barton G.J."/>
            <person name="Westrop G.D."/>
            <person name="Mueller S."/>
            <person name="Dessi D."/>
            <person name="Fiori P.L."/>
            <person name="Ren Q."/>
            <person name="Paulsen I."/>
            <person name="Zhang H."/>
            <person name="Bastida-Corcuera F.D."/>
            <person name="Simoes-Barbosa A."/>
            <person name="Brown M.T."/>
            <person name="Hayes R.D."/>
            <person name="Mukherjee M."/>
            <person name="Okumura C.Y."/>
            <person name="Schneider R."/>
            <person name="Smith A.J."/>
            <person name="Vanacova S."/>
            <person name="Villalvazo M."/>
            <person name="Haas B.J."/>
            <person name="Pertea M."/>
            <person name="Feldblyum T.V."/>
            <person name="Utterback T.R."/>
            <person name="Shu C.L."/>
            <person name="Osoegawa K."/>
            <person name="de Jong P.J."/>
            <person name="Hrdy I."/>
            <person name="Horvathova L."/>
            <person name="Zubacova Z."/>
            <person name="Dolezal P."/>
            <person name="Malik S.B."/>
            <person name="Logsdon J.M. Jr."/>
            <person name="Henze K."/>
            <person name="Gupta A."/>
            <person name="Wang C.C."/>
            <person name="Dunne R.L."/>
            <person name="Upcroft J.A."/>
            <person name="Upcroft P."/>
            <person name="White O."/>
            <person name="Salzberg S.L."/>
            <person name="Tang P."/>
            <person name="Chiu C.-H."/>
            <person name="Lee Y.-S."/>
            <person name="Embley T.M."/>
            <person name="Coombs G.H."/>
            <person name="Mottram J.C."/>
            <person name="Tachezy J."/>
            <person name="Fraser-Liggett C.M."/>
            <person name="Johnson P.J."/>
        </authorList>
    </citation>
    <scope>NUCLEOTIDE SEQUENCE [LARGE SCALE GENOMIC DNA]</scope>
    <source>
        <strain evidence="1">G3</strain>
    </source>
</reference>
<sequence length="57" mass="6547">MSRKVSLLMEQASISLGDSKELGKHIAVNFENIIRNPFNTSVLISIWERLSDKERMI</sequence>
<protein>
    <submittedName>
        <fullName evidence="1">Uncharacterized protein</fullName>
    </submittedName>
</protein>
<accession>A2DM49</accession>
<reference evidence="1" key="1">
    <citation type="submission" date="2006-10" db="EMBL/GenBank/DDBJ databases">
        <authorList>
            <person name="Amadeo P."/>
            <person name="Zhao Q."/>
            <person name="Wortman J."/>
            <person name="Fraser-Liggett C."/>
            <person name="Carlton J."/>
        </authorList>
    </citation>
    <scope>NUCLEOTIDE SEQUENCE</scope>
    <source>
        <strain evidence="1">G3</strain>
    </source>
</reference>
<evidence type="ECO:0000313" key="2">
    <source>
        <dbReference type="Proteomes" id="UP000001542"/>
    </source>
</evidence>